<dbReference type="Gene3D" id="3.30.1330.40">
    <property type="entry name" value="RutC-like"/>
    <property type="match status" value="1"/>
</dbReference>
<reference evidence="2 3" key="1">
    <citation type="journal article" date="2006" name="J. Bacteriol.">
        <title>Comparison of the genome sequence of the poultry pathogen Bordetella avium with those of B. bronchiseptica, B. pertussis, and B. parapertussis reveals extensive diversity in surface structures associated with host interaction.</title>
        <authorList>
            <person name="Sebaihia M."/>
            <person name="Preston A."/>
            <person name="Maskell D.J."/>
            <person name="Kuzmiak H."/>
            <person name="Connell T.D."/>
            <person name="King N.D."/>
            <person name="Orndorff P.E."/>
            <person name="Miyamoto D.M."/>
            <person name="Thomson N.R."/>
            <person name="Harris D."/>
            <person name="Goble A."/>
            <person name="Lord A."/>
            <person name="Murphy L."/>
            <person name="Quail M.A."/>
            <person name="Rutter S."/>
            <person name="Squares R."/>
            <person name="Squares S."/>
            <person name="Woodward J."/>
            <person name="Parkhill J."/>
            <person name="Temple L.M."/>
        </authorList>
    </citation>
    <scope>NUCLEOTIDE SEQUENCE [LARGE SCALE GENOMIC DNA]</scope>
    <source>
        <strain evidence="2 3">197N</strain>
    </source>
</reference>
<dbReference type="GO" id="GO:0019239">
    <property type="term" value="F:deaminase activity"/>
    <property type="evidence" value="ECO:0007669"/>
    <property type="project" value="TreeGrafter"/>
</dbReference>
<dbReference type="EMBL" id="AM167904">
    <property type="protein sequence ID" value="CAJ48874.1"/>
    <property type="molecule type" value="Genomic_DNA"/>
</dbReference>
<dbReference type="PROSITE" id="PS01094">
    <property type="entry name" value="UPF0076"/>
    <property type="match status" value="1"/>
</dbReference>
<dbReference type="InterPro" id="IPR035959">
    <property type="entry name" value="RutC-like_sf"/>
</dbReference>
<dbReference type="PANTHER" id="PTHR11803">
    <property type="entry name" value="2-IMINOBUTANOATE/2-IMINOPROPANOATE DEAMINASE RIDA"/>
    <property type="match status" value="1"/>
</dbReference>
<dbReference type="HOGENOM" id="CLU_100715_7_3_4"/>
<keyword evidence="3" id="KW-1185">Reference proteome</keyword>
<comment type="similarity">
    <text evidence="1">Belongs to the RutC family.</text>
</comment>
<evidence type="ECO:0000313" key="2">
    <source>
        <dbReference type="EMBL" id="CAJ48874.1"/>
    </source>
</evidence>
<dbReference type="GO" id="GO:0005829">
    <property type="term" value="C:cytosol"/>
    <property type="evidence" value="ECO:0007669"/>
    <property type="project" value="TreeGrafter"/>
</dbReference>
<gene>
    <name evidence="2" type="ordered locus">BAV1268</name>
</gene>
<dbReference type="eggNOG" id="COG0251">
    <property type="taxonomic scope" value="Bacteria"/>
</dbReference>
<sequence length="133" mass="14578">MTRQIIVPATGLLPHRPYSPAVRAGNTLYVSGHTGSDPLTREIRNGIEEQTRQAFRNLQDVIEAAGASMRNVVKANIFMTDMATDFDGMNKVFREVFPEMPPARSTVGVAHLARPGLLVEIEVVAVMDEGSTR</sequence>
<proteinExistence type="inferred from homology"/>
<dbReference type="CDD" id="cd00448">
    <property type="entry name" value="YjgF_YER057c_UK114_family"/>
    <property type="match status" value="1"/>
</dbReference>
<dbReference type="InterPro" id="IPR019897">
    <property type="entry name" value="RidA_CS"/>
</dbReference>
<organism evidence="2 3">
    <name type="scientific">Bordetella avium (strain 197N)</name>
    <dbReference type="NCBI Taxonomy" id="360910"/>
    <lineage>
        <taxon>Bacteria</taxon>
        <taxon>Pseudomonadati</taxon>
        <taxon>Pseudomonadota</taxon>
        <taxon>Betaproteobacteria</taxon>
        <taxon>Burkholderiales</taxon>
        <taxon>Alcaligenaceae</taxon>
        <taxon>Bordetella</taxon>
    </lineage>
</organism>
<dbReference type="SUPFAM" id="SSF55298">
    <property type="entry name" value="YjgF-like"/>
    <property type="match status" value="1"/>
</dbReference>
<dbReference type="InterPro" id="IPR006175">
    <property type="entry name" value="YjgF/YER057c/UK114"/>
</dbReference>
<dbReference type="RefSeq" id="WP_012416947.1">
    <property type="nucleotide sequence ID" value="NC_010645.1"/>
</dbReference>
<accession>Q2L315</accession>
<dbReference type="OrthoDB" id="9808943at2"/>
<dbReference type="PANTHER" id="PTHR11803:SF58">
    <property type="entry name" value="PROTEIN HMF1-RELATED"/>
    <property type="match status" value="1"/>
</dbReference>
<dbReference type="FunFam" id="3.30.1330.40:FF:000001">
    <property type="entry name" value="L-PSP family endoribonuclease"/>
    <property type="match status" value="1"/>
</dbReference>
<evidence type="ECO:0000313" key="3">
    <source>
        <dbReference type="Proteomes" id="UP000001977"/>
    </source>
</evidence>
<dbReference type="AlphaFoldDB" id="Q2L315"/>
<dbReference type="Pfam" id="PF01042">
    <property type="entry name" value="Ribonuc_L-PSP"/>
    <property type="match status" value="1"/>
</dbReference>
<name>Q2L315_BORA1</name>
<dbReference type="STRING" id="360910.BAV1268"/>
<dbReference type="KEGG" id="bav:BAV1268"/>
<dbReference type="InterPro" id="IPR006056">
    <property type="entry name" value="RidA"/>
</dbReference>
<dbReference type="Proteomes" id="UP000001977">
    <property type="component" value="Chromosome"/>
</dbReference>
<dbReference type="NCBIfam" id="TIGR00004">
    <property type="entry name" value="Rid family detoxifying hydrolase"/>
    <property type="match status" value="1"/>
</dbReference>
<protein>
    <submittedName>
        <fullName evidence="2">Endoribonuclease</fullName>
    </submittedName>
</protein>
<evidence type="ECO:0000256" key="1">
    <source>
        <dbReference type="ARBA" id="ARBA00010552"/>
    </source>
</evidence>